<keyword evidence="9" id="KW-1185">Reference proteome</keyword>
<comment type="similarity">
    <text evidence="2">Belongs to the TAPT1 family.</text>
</comment>
<dbReference type="EMBL" id="MU826866">
    <property type="protein sequence ID" value="KAJ7370372.1"/>
    <property type="molecule type" value="Genomic_DNA"/>
</dbReference>
<dbReference type="InterPro" id="IPR008010">
    <property type="entry name" value="Tatp1"/>
</dbReference>
<dbReference type="OrthoDB" id="29023at2759"/>
<evidence type="ECO:0000256" key="4">
    <source>
        <dbReference type="ARBA" id="ARBA00022989"/>
    </source>
</evidence>
<comment type="subcellular location">
    <subcellularLocation>
        <location evidence="1">Membrane</location>
        <topology evidence="1">Multi-pass membrane protein</topology>
    </subcellularLocation>
</comment>
<feature type="transmembrane region" description="Helical" evidence="7">
    <location>
        <begin position="296"/>
        <end position="318"/>
    </location>
</feature>
<feature type="non-terminal residue" evidence="8">
    <location>
        <position position="491"/>
    </location>
</feature>
<feature type="compositionally biased region" description="Polar residues" evidence="6">
    <location>
        <begin position="183"/>
        <end position="193"/>
    </location>
</feature>
<keyword evidence="5 7" id="KW-0472">Membrane</keyword>
<feature type="compositionally biased region" description="Basic and acidic residues" evidence="6">
    <location>
        <begin position="170"/>
        <end position="182"/>
    </location>
</feature>
<evidence type="ECO:0000256" key="2">
    <source>
        <dbReference type="ARBA" id="ARBA00008803"/>
    </source>
</evidence>
<dbReference type="GO" id="GO:0036064">
    <property type="term" value="C:ciliary basal body"/>
    <property type="evidence" value="ECO:0007669"/>
    <property type="project" value="TreeGrafter"/>
</dbReference>
<feature type="region of interest" description="Disordered" evidence="6">
    <location>
        <begin position="159"/>
        <end position="207"/>
    </location>
</feature>
<name>A0A9W9YVU1_9CNID</name>
<feature type="compositionally biased region" description="Basic and acidic residues" evidence="6">
    <location>
        <begin position="194"/>
        <end position="206"/>
    </location>
</feature>
<accession>A0A9W9YVU1</accession>
<dbReference type="AlphaFoldDB" id="A0A9W9YVU1"/>
<dbReference type="PANTHER" id="PTHR13317:SF4">
    <property type="entry name" value="TRANSMEMBRANE ANTERIOR POSTERIOR TRANSFORMATION PROTEIN 1 HOMOLOG"/>
    <property type="match status" value="1"/>
</dbReference>
<evidence type="ECO:0000256" key="3">
    <source>
        <dbReference type="ARBA" id="ARBA00022692"/>
    </source>
</evidence>
<keyword evidence="4 7" id="KW-1133">Transmembrane helix</keyword>
<organism evidence="8 9">
    <name type="scientific">Desmophyllum pertusum</name>
    <dbReference type="NCBI Taxonomy" id="174260"/>
    <lineage>
        <taxon>Eukaryota</taxon>
        <taxon>Metazoa</taxon>
        <taxon>Cnidaria</taxon>
        <taxon>Anthozoa</taxon>
        <taxon>Hexacorallia</taxon>
        <taxon>Scleractinia</taxon>
        <taxon>Caryophylliina</taxon>
        <taxon>Caryophylliidae</taxon>
        <taxon>Desmophyllum</taxon>
    </lineage>
</organism>
<dbReference type="PANTHER" id="PTHR13317">
    <property type="entry name" value="TRANSMEMBRANE ANTERIOR POSTERIOR TRANSFORMATION PROTEIN 1 HOMOLOG"/>
    <property type="match status" value="1"/>
</dbReference>
<proteinExistence type="inferred from homology"/>
<evidence type="ECO:0000313" key="8">
    <source>
        <dbReference type="EMBL" id="KAJ7370372.1"/>
    </source>
</evidence>
<dbReference type="Pfam" id="PF05346">
    <property type="entry name" value="DUF747"/>
    <property type="match status" value="2"/>
</dbReference>
<evidence type="ECO:0000313" key="9">
    <source>
        <dbReference type="Proteomes" id="UP001163046"/>
    </source>
</evidence>
<keyword evidence="3 7" id="KW-0812">Transmembrane</keyword>
<feature type="transmembrane region" description="Helical" evidence="7">
    <location>
        <begin position="269"/>
        <end position="290"/>
    </location>
</feature>
<sequence>MRTAVLSVSDATQEYMRFTIFTIKDNMADHVEEQENYDFSGPTASSKDSDTEFVIYREVLGRKFDSDDEMNSDLAEKFDHGFENWNTFDVERDSHIESVELEDGATIGENTKSVKLENMERADTAVMSDYEEIAPKGARLKPLELHSDKSPEIEFRHRYLQQQQQQQQQQHERPTPRDEESKPLQSNNQSSKTMEPKTKSYKKDAEFPSITEADSEEKLNDGVTKPSFMKYVMAEVFSGKLMELEEDKYTERREKVYTFMKIPREFEKLMVFGFMLCLDCFLFMFTFLPLRLIVALYKIITGLLFVERSILVACWLLLTHVDFSVLYHTVRGQSVIKLYVIYNMLEIADRLFSSFGQDILDALFWTATEPRDKRREHIGIIPHFAICLNVAVNSHNKALLVIMVSNQISENDFYYIVLIVIVTLRNLTEFNWNLEHLYVICPYLLAVLSSEYFVDWIKHAFITKFNNIPVEVYCEYRALLAEDATFKSTKE</sequence>
<dbReference type="GO" id="GO:0005789">
    <property type="term" value="C:endoplasmic reticulum membrane"/>
    <property type="evidence" value="ECO:0007669"/>
    <property type="project" value="TreeGrafter"/>
</dbReference>
<evidence type="ECO:0000256" key="7">
    <source>
        <dbReference type="SAM" id="Phobius"/>
    </source>
</evidence>
<evidence type="ECO:0000256" key="1">
    <source>
        <dbReference type="ARBA" id="ARBA00004141"/>
    </source>
</evidence>
<dbReference type="GO" id="GO:0045724">
    <property type="term" value="P:positive regulation of cilium assembly"/>
    <property type="evidence" value="ECO:0007669"/>
    <property type="project" value="TreeGrafter"/>
</dbReference>
<comment type="caution">
    <text evidence="8">The sequence shown here is derived from an EMBL/GenBank/DDBJ whole genome shotgun (WGS) entry which is preliminary data.</text>
</comment>
<dbReference type="Proteomes" id="UP001163046">
    <property type="component" value="Unassembled WGS sequence"/>
</dbReference>
<evidence type="ECO:0000256" key="6">
    <source>
        <dbReference type="SAM" id="MobiDB-lite"/>
    </source>
</evidence>
<gene>
    <name evidence="8" type="primary">TAPT1_1</name>
    <name evidence="8" type="ORF">OS493_032548</name>
</gene>
<reference evidence="8" key="1">
    <citation type="submission" date="2023-01" db="EMBL/GenBank/DDBJ databases">
        <title>Genome assembly of the deep-sea coral Lophelia pertusa.</title>
        <authorList>
            <person name="Herrera S."/>
            <person name="Cordes E."/>
        </authorList>
    </citation>
    <scope>NUCLEOTIDE SEQUENCE</scope>
    <source>
        <strain evidence="8">USNM1676648</strain>
        <tissue evidence="8">Polyp</tissue>
    </source>
</reference>
<evidence type="ECO:0000256" key="5">
    <source>
        <dbReference type="ARBA" id="ARBA00023136"/>
    </source>
</evidence>
<protein>
    <submittedName>
        <fullName evidence="8">Transmembrane anterior posterior transformation protein 1</fullName>
    </submittedName>
</protein>